<gene>
    <name evidence="5" type="ORF">KF715C_pA5390</name>
</gene>
<evidence type="ECO:0000256" key="3">
    <source>
        <dbReference type="ARBA" id="ARBA00022691"/>
    </source>
</evidence>
<evidence type="ECO:0000313" key="5">
    <source>
        <dbReference type="EMBL" id="BAW27044.1"/>
    </source>
</evidence>
<feature type="domain" description="CheR-type methyltransferase" evidence="4">
    <location>
        <begin position="1"/>
        <end position="260"/>
    </location>
</feature>
<dbReference type="InterPro" id="IPR050903">
    <property type="entry name" value="Bact_Chemotaxis_MeTrfase"/>
</dbReference>
<sequence>MAEAIAALDDQQAWVDLLFTRFKIEVAQDRQPALFRALDAYATSLNETAESLLLRATRRQLPQACWAQIIHLATNHETRFYRNPPVIELIASLAKEFPRPRILSVGCSTGEEPYSMAVELCRQEFANFHIHGTDVSEPCIETAMAGLYRANESIPDRYAPRIDGGRTMRFVSWLKDFVTFEQHNILGERPINFASPNIIVTQHMLIYYRARTRSRILDTLSCLLADGGYLITASAEEAQWKADGFERLNCLPATVFRKKP</sequence>
<dbReference type="Gene3D" id="3.40.50.150">
    <property type="entry name" value="Vaccinia Virus protein VP39"/>
    <property type="match status" value="1"/>
</dbReference>
<name>A0A1L7NNL3_PSEPU</name>
<dbReference type="PANTHER" id="PTHR24422:SF19">
    <property type="entry name" value="CHEMOTAXIS PROTEIN METHYLTRANSFERASE"/>
    <property type="match status" value="1"/>
</dbReference>
<evidence type="ECO:0000256" key="2">
    <source>
        <dbReference type="ARBA" id="ARBA00022679"/>
    </source>
</evidence>
<dbReference type="GO" id="GO:0008757">
    <property type="term" value="F:S-adenosylmethionine-dependent methyltransferase activity"/>
    <property type="evidence" value="ECO:0007669"/>
    <property type="project" value="InterPro"/>
</dbReference>
<keyword evidence="3" id="KW-0949">S-adenosyl-L-methionine</keyword>
<dbReference type="InterPro" id="IPR022642">
    <property type="entry name" value="CheR_C"/>
</dbReference>
<dbReference type="AlphaFoldDB" id="A0A1L7NNL3"/>
<dbReference type="EMBL" id="AP015030">
    <property type="protein sequence ID" value="BAW27044.1"/>
    <property type="molecule type" value="Genomic_DNA"/>
</dbReference>
<keyword evidence="2" id="KW-0808">Transferase</keyword>
<reference evidence="5 6" key="1">
    <citation type="submission" date="2015-11" db="EMBL/GenBank/DDBJ databases">
        <title>Complete genome sequencing of a biphenyl-degrading bacterium, Pseudomonas putida KF715 (=NBRC110667).</title>
        <authorList>
            <person name="Suenaga H."/>
            <person name="Fujihara N."/>
            <person name="Watanabe T."/>
            <person name="Hirose J."/>
            <person name="Kimura N."/>
            <person name="Yamazoe A."/>
            <person name="Hosoyama A."/>
            <person name="Shimodaira J."/>
            <person name="Furukawa K."/>
        </authorList>
    </citation>
    <scope>NUCLEOTIDE SEQUENCE [LARGE SCALE GENOMIC DNA]</scope>
    <source>
        <strain evidence="5 6">KF715</strain>
        <plasmid evidence="6">Plasmid pkf715a dna</plasmid>
    </source>
</reference>
<geneLocation type="plasmid" evidence="6">
    <name>pkf715a dna</name>
</geneLocation>
<dbReference type="Proteomes" id="UP000218731">
    <property type="component" value="Plasmid pKF715A"/>
</dbReference>
<organism evidence="5 6">
    <name type="scientific">Pseudomonas putida</name>
    <name type="common">Arthrobacter siderocapsulatus</name>
    <dbReference type="NCBI Taxonomy" id="303"/>
    <lineage>
        <taxon>Bacteria</taxon>
        <taxon>Pseudomonadati</taxon>
        <taxon>Pseudomonadota</taxon>
        <taxon>Gammaproteobacteria</taxon>
        <taxon>Pseudomonadales</taxon>
        <taxon>Pseudomonadaceae</taxon>
        <taxon>Pseudomonas</taxon>
    </lineage>
</organism>
<dbReference type="InterPro" id="IPR029063">
    <property type="entry name" value="SAM-dependent_MTases_sf"/>
</dbReference>
<dbReference type="PANTHER" id="PTHR24422">
    <property type="entry name" value="CHEMOTAXIS PROTEIN METHYLTRANSFERASE"/>
    <property type="match status" value="1"/>
</dbReference>
<dbReference type="SUPFAM" id="SSF53335">
    <property type="entry name" value="S-adenosyl-L-methionine-dependent methyltransferases"/>
    <property type="match status" value="1"/>
</dbReference>
<dbReference type="InterPro" id="IPR000780">
    <property type="entry name" value="CheR_MeTrfase"/>
</dbReference>
<keyword evidence="5" id="KW-0614">Plasmid</keyword>
<dbReference type="Pfam" id="PF01739">
    <property type="entry name" value="CheR"/>
    <property type="match status" value="1"/>
</dbReference>
<proteinExistence type="predicted"/>
<dbReference type="PROSITE" id="PS50123">
    <property type="entry name" value="CHER"/>
    <property type="match status" value="1"/>
</dbReference>
<evidence type="ECO:0000259" key="4">
    <source>
        <dbReference type="PROSITE" id="PS50123"/>
    </source>
</evidence>
<evidence type="ECO:0000313" key="6">
    <source>
        <dbReference type="Proteomes" id="UP000218731"/>
    </source>
</evidence>
<dbReference type="PRINTS" id="PR00996">
    <property type="entry name" value="CHERMTFRASE"/>
</dbReference>
<dbReference type="GO" id="GO:0032259">
    <property type="term" value="P:methylation"/>
    <property type="evidence" value="ECO:0007669"/>
    <property type="project" value="UniProtKB-KW"/>
</dbReference>
<evidence type="ECO:0000256" key="1">
    <source>
        <dbReference type="ARBA" id="ARBA00022603"/>
    </source>
</evidence>
<dbReference type="CDD" id="cd02440">
    <property type="entry name" value="AdoMet_MTases"/>
    <property type="match status" value="1"/>
</dbReference>
<accession>A0A1L7NNL3</accession>
<dbReference type="SMART" id="SM00138">
    <property type="entry name" value="MeTrc"/>
    <property type="match status" value="1"/>
</dbReference>
<dbReference type="RefSeq" id="WP_096427137.1">
    <property type="nucleotide sequence ID" value="NZ_AP015030.1"/>
</dbReference>
<protein>
    <submittedName>
        <fullName evidence="5">Putative CheR chemotaxis signaling protein</fullName>
    </submittedName>
</protein>
<keyword evidence="1" id="KW-0489">Methyltransferase</keyword>